<proteinExistence type="predicted"/>
<evidence type="ECO:0000313" key="3">
    <source>
        <dbReference type="Proteomes" id="UP001190700"/>
    </source>
</evidence>
<evidence type="ECO:0000256" key="1">
    <source>
        <dbReference type="SAM" id="MobiDB-lite"/>
    </source>
</evidence>
<dbReference type="Proteomes" id="UP001190700">
    <property type="component" value="Unassembled WGS sequence"/>
</dbReference>
<dbReference type="AlphaFoldDB" id="A0AAE0CCC9"/>
<organism evidence="2 3">
    <name type="scientific">Cymbomonas tetramitiformis</name>
    <dbReference type="NCBI Taxonomy" id="36881"/>
    <lineage>
        <taxon>Eukaryota</taxon>
        <taxon>Viridiplantae</taxon>
        <taxon>Chlorophyta</taxon>
        <taxon>Pyramimonadophyceae</taxon>
        <taxon>Pyramimonadales</taxon>
        <taxon>Pyramimonadaceae</taxon>
        <taxon>Cymbomonas</taxon>
    </lineage>
</organism>
<gene>
    <name evidence="2" type="ORF">CYMTET_38862</name>
</gene>
<feature type="region of interest" description="Disordered" evidence="1">
    <location>
        <begin position="23"/>
        <end position="45"/>
    </location>
</feature>
<reference evidence="2 3" key="1">
    <citation type="journal article" date="2015" name="Genome Biol. Evol.">
        <title>Comparative Genomics of a Bacterivorous Green Alga Reveals Evolutionary Causalities and Consequences of Phago-Mixotrophic Mode of Nutrition.</title>
        <authorList>
            <person name="Burns J.A."/>
            <person name="Paasch A."/>
            <person name="Narechania A."/>
            <person name="Kim E."/>
        </authorList>
    </citation>
    <scope>NUCLEOTIDE SEQUENCE [LARGE SCALE GENOMIC DNA]</scope>
    <source>
        <strain evidence="2 3">PLY_AMNH</strain>
    </source>
</reference>
<protein>
    <submittedName>
        <fullName evidence="2">Uncharacterized protein</fullName>
    </submittedName>
</protein>
<dbReference type="EMBL" id="LGRX02025813">
    <property type="protein sequence ID" value="KAK3251808.1"/>
    <property type="molecule type" value="Genomic_DNA"/>
</dbReference>
<evidence type="ECO:0000313" key="2">
    <source>
        <dbReference type="EMBL" id="KAK3251808.1"/>
    </source>
</evidence>
<feature type="region of interest" description="Disordered" evidence="1">
    <location>
        <begin position="61"/>
        <end position="89"/>
    </location>
</feature>
<comment type="caution">
    <text evidence="2">The sequence shown here is derived from an EMBL/GenBank/DDBJ whole genome shotgun (WGS) entry which is preliminary data.</text>
</comment>
<name>A0AAE0CCC9_9CHLO</name>
<keyword evidence="3" id="KW-1185">Reference proteome</keyword>
<accession>A0AAE0CCC9</accession>
<sequence>MENVSGLRAARIKVPVKAAVHLPGSLGPHASAPPDHDESTLPKARSFQAAMHEMAVAMGGISEARRTNVQPPPHTPADRVKRLSHCYSS</sequence>